<protein>
    <submittedName>
        <fullName evidence="1">Uncharacterized protein</fullName>
    </submittedName>
</protein>
<proteinExistence type="predicted"/>
<dbReference type="OrthoDB" id="3205825at2759"/>
<dbReference type="InParanoid" id="A0A2J6SVD2"/>
<dbReference type="RefSeq" id="XP_024731632.1">
    <property type="nucleotide sequence ID" value="XM_024887937.1"/>
</dbReference>
<name>A0A2J6SVD2_9HELO</name>
<dbReference type="GeneID" id="36596013"/>
<sequence length="129" mass="14232">MVSLNNSFVYTQFHPLAYTVKLNIEMSMAELIAQVSCSSNNPATLLQPHCRTILARRAQKHELAHLSLNQGQNRNVLKPKDGWSGSLSSFNVDRSLSRTASNGGEVMANMKREVQIYVEGGGALTRAWA</sequence>
<evidence type="ECO:0000313" key="1">
    <source>
        <dbReference type="EMBL" id="PMD54728.1"/>
    </source>
</evidence>
<gene>
    <name evidence="1" type="ORF">K444DRAFT_697815</name>
</gene>
<dbReference type="EMBL" id="KZ613859">
    <property type="protein sequence ID" value="PMD54728.1"/>
    <property type="molecule type" value="Genomic_DNA"/>
</dbReference>
<dbReference type="AlphaFoldDB" id="A0A2J6SVD2"/>
<keyword evidence="2" id="KW-1185">Reference proteome</keyword>
<evidence type="ECO:0000313" key="2">
    <source>
        <dbReference type="Proteomes" id="UP000235371"/>
    </source>
</evidence>
<dbReference type="Proteomes" id="UP000235371">
    <property type="component" value="Unassembled WGS sequence"/>
</dbReference>
<reference evidence="1 2" key="1">
    <citation type="submission" date="2016-04" db="EMBL/GenBank/DDBJ databases">
        <title>A degradative enzymes factory behind the ericoid mycorrhizal symbiosis.</title>
        <authorList>
            <consortium name="DOE Joint Genome Institute"/>
            <person name="Martino E."/>
            <person name="Morin E."/>
            <person name="Grelet G."/>
            <person name="Kuo A."/>
            <person name="Kohler A."/>
            <person name="Daghino S."/>
            <person name="Barry K."/>
            <person name="Choi C."/>
            <person name="Cichocki N."/>
            <person name="Clum A."/>
            <person name="Copeland A."/>
            <person name="Hainaut M."/>
            <person name="Haridas S."/>
            <person name="Labutti K."/>
            <person name="Lindquist E."/>
            <person name="Lipzen A."/>
            <person name="Khouja H.-R."/>
            <person name="Murat C."/>
            <person name="Ohm R."/>
            <person name="Olson A."/>
            <person name="Spatafora J."/>
            <person name="Veneault-Fourrey C."/>
            <person name="Henrissat B."/>
            <person name="Grigoriev I."/>
            <person name="Martin F."/>
            <person name="Perotto S."/>
        </authorList>
    </citation>
    <scope>NUCLEOTIDE SEQUENCE [LARGE SCALE GENOMIC DNA]</scope>
    <source>
        <strain evidence="1 2">E</strain>
    </source>
</reference>
<accession>A0A2J6SVD2</accession>
<organism evidence="1 2">
    <name type="scientific">Hyaloscypha bicolor E</name>
    <dbReference type="NCBI Taxonomy" id="1095630"/>
    <lineage>
        <taxon>Eukaryota</taxon>
        <taxon>Fungi</taxon>
        <taxon>Dikarya</taxon>
        <taxon>Ascomycota</taxon>
        <taxon>Pezizomycotina</taxon>
        <taxon>Leotiomycetes</taxon>
        <taxon>Helotiales</taxon>
        <taxon>Hyaloscyphaceae</taxon>
        <taxon>Hyaloscypha</taxon>
        <taxon>Hyaloscypha bicolor</taxon>
    </lineage>
</organism>